<keyword evidence="2 3" id="KW-0238">DNA-binding</keyword>
<evidence type="ECO:0000259" key="4">
    <source>
        <dbReference type="PROSITE" id="PS50977"/>
    </source>
</evidence>
<dbReference type="SUPFAM" id="SSF48498">
    <property type="entry name" value="Tetracyclin repressor-like, C-terminal domain"/>
    <property type="match status" value="1"/>
</dbReference>
<dbReference type="EMBL" id="JAUSTY010000021">
    <property type="protein sequence ID" value="MDQ0167910.1"/>
    <property type="molecule type" value="Genomic_DNA"/>
</dbReference>
<protein>
    <submittedName>
        <fullName evidence="5">AcrR family transcriptional regulator</fullName>
    </submittedName>
</protein>
<comment type="caution">
    <text evidence="5">The sequence shown here is derived from an EMBL/GenBank/DDBJ whole genome shotgun (WGS) entry which is preliminary data.</text>
</comment>
<accession>A0ABT9W4Y8</accession>
<dbReference type="PANTHER" id="PTHR43479:SF11">
    <property type="entry name" value="ACREF_ENVCD OPERON REPRESSOR-RELATED"/>
    <property type="match status" value="1"/>
</dbReference>
<keyword evidence="1" id="KW-0678">Repressor</keyword>
<dbReference type="Pfam" id="PF00440">
    <property type="entry name" value="TetR_N"/>
    <property type="match status" value="1"/>
</dbReference>
<dbReference type="Gene3D" id="1.10.357.10">
    <property type="entry name" value="Tetracycline Repressor, domain 2"/>
    <property type="match status" value="1"/>
</dbReference>
<evidence type="ECO:0000256" key="1">
    <source>
        <dbReference type="ARBA" id="ARBA00022491"/>
    </source>
</evidence>
<organism evidence="5 6">
    <name type="scientific">Caldalkalibacillus horti</name>
    <dbReference type="NCBI Taxonomy" id="77523"/>
    <lineage>
        <taxon>Bacteria</taxon>
        <taxon>Bacillati</taxon>
        <taxon>Bacillota</taxon>
        <taxon>Bacilli</taxon>
        <taxon>Bacillales</taxon>
        <taxon>Bacillaceae</taxon>
        <taxon>Caldalkalibacillus</taxon>
    </lineage>
</organism>
<reference evidence="5 6" key="1">
    <citation type="submission" date="2023-07" db="EMBL/GenBank/DDBJ databases">
        <title>Genomic Encyclopedia of Type Strains, Phase IV (KMG-IV): sequencing the most valuable type-strain genomes for metagenomic binning, comparative biology and taxonomic classification.</title>
        <authorList>
            <person name="Goeker M."/>
        </authorList>
    </citation>
    <scope>NUCLEOTIDE SEQUENCE [LARGE SCALE GENOMIC DNA]</scope>
    <source>
        <strain evidence="5 6">DSM 12751</strain>
    </source>
</reference>
<name>A0ABT9W4Y8_9BACI</name>
<dbReference type="PANTHER" id="PTHR43479">
    <property type="entry name" value="ACREF/ENVCD OPERON REPRESSOR-RELATED"/>
    <property type="match status" value="1"/>
</dbReference>
<evidence type="ECO:0000313" key="5">
    <source>
        <dbReference type="EMBL" id="MDQ0167910.1"/>
    </source>
</evidence>
<proteinExistence type="predicted"/>
<dbReference type="InterPro" id="IPR009057">
    <property type="entry name" value="Homeodomain-like_sf"/>
</dbReference>
<sequence length="193" mass="22494">MTQSFNTRGKILQATLSLIKKKGFRGVTTKEIAHHANINEVTIFRHFGNKMNILNTIIEEYSYIPSFKKVLHEEIVWNLKEDLQAITKLYFTFFKKNGDVIKIAYKELGNFPELDNRITVIPSQLKELLVRYFDKMQELNKIKKCDSNAMATAFISMNFGYLVSMVIHNHDFDVNEEKFIDDSIQIFTVLLGF</sequence>
<gene>
    <name evidence="5" type="ORF">J2S11_003840</name>
</gene>
<evidence type="ECO:0000256" key="2">
    <source>
        <dbReference type="ARBA" id="ARBA00023125"/>
    </source>
</evidence>
<dbReference type="InterPro" id="IPR050624">
    <property type="entry name" value="HTH-type_Tx_Regulator"/>
</dbReference>
<dbReference type="PRINTS" id="PR00455">
    <property type="entry name" value="HTHTETR"/>
</dbReference>
<keyword evidence="6" id="KW-1185">Reference proteome</keyword>
<evidence type="ECO:0000256" key="3">
    <source>
        <dbReference type="PROSITE-ProRule" id="PRU00335"/>
    </source>
</evidence>
<dbReference type="PROSITE" id="PS50977">
    <property type="entry name" value="HTH_TETR_2"/>
    <property type="match status" value="1"/>
</dbReference>
<dbReference type="InterPro" id="IPR036271">
    <property type="entry name" value="Tet_transcr_reg_TetR-rel_C_sf"/>
</dbReference>
<dbReference type="Proteomes" id="UP001235840">
    <property type="component" value="Unassembled WGS sequence"/>
</dbReference>
<feature type="domain" description="HTH tetR-type" evidence="4">
    <location>
        <begin position="5"/>
        <end position="65"/>
    </location>
</feature>
<dbReference type="SUPFAM" id="SSF46689">
    <property type="entry name" value="Homeodomain-like"/>
    <property type="match status" value="1"/>
</dbReference>
<feature type="DNA-binding region" description="H-T-H motif" evidence="3">
    <location>
        <begin position="28"/>
        <end position="47"/>
    </location>
</feature>
<dbReference type="InterPro" id="IPR001647">
    <property type="entry name" value="HTH_TetR"/>
</dbReference>
<dbReference type="RefSeq" id="WP_307397217.1">
    <property type="nucleotide sequence ID" value="NZ_BAAADK010000013.1"/>
</dbReference>
<evidence type="ECO:0000313" key="6">
    <source>
        <dbReference type="Proteomes" id="UP001235840"/>
    </source>
</evidence>